<keyword evidence="7" id="KW-1185">Reference proteome</keyword>
<dbReference type="EMBL" id="JAVJIU010000008">
    <property type="protein sequence ID" value="MDR5592058.1"/>
    <property type="molecule type" value="Genomic_DNA"/>
</dbReference>
<dbReference type="Pfam" id="PF02518">
    <property type="entry name" value="HATPase_c"/>
    <property type="match status" value="1"/>
</dbReference>
<sequence>MIEVVFRNLISNAIKFTPKQGTISVDTTEKENLYLFSVTDNGVGIKEAHIDKLFRIDSTYSSLGTNNERGTGLGLILCKDFIDYHKGKIWVESKHNVGSKFYVSIPKSYH</sequence>
<feature type="domain" description="Histidine kinase" evidence="5">
    <location>
        <begin position="1"/>
        <end position="109"/>
    </location>
</feature>
<evidence type="ECO:0000256" key="1">
    <source>
        <dbReference type="ARBA" id="ARBA00000085"/>
    </source>
</evidence>
<keyword evidence="4 6" id="KW-0418">Kinase</keyword>
<protein>
    <recommendedName>
        <fullName evidence="2">histidine kinase</fullName>
        <ecNumber evidence="2">2.7.13.3</ecNumber>
    </recommendedName>
</protein>
<organism evidence="6 7">
    <name type="scientific">Christiangramia sediminicola</name>
    <dbReference type="NCBI Taxonomy" id="3073267"/>
    <lineage>
        <taxon>Bacteria</taxon>
        <taxon>Pseudomonadati</taxon>
        <taxon>Bacteroidota</taxon>
        <taxon>Flavobacteriia</taxon>
        <taxon>Flavobacteriales</taxon>
        <taxon>Flavobacteriaceae</taxon>
        <taxon>Christiangramia</taxon>
    </lineage>
</organism>
<dbReference type="PANTHER" id="PTHR43047:SF72">
    <property type="entry name" value="OSMOSENSING HISTIDINE PROTEIN KINASE SLN1"/>
    <property type="match status" value="1"/>
</dbReference>
<dbReference type="InterPro" id="IPR004358">
    <property type="entry name" value="Sig_transdc_His_kin-like_C"/>
</dbReference>
<dbReference type="InterPro" id="IPR003594">
    <property type="entry name" value="HATPase_dom"/>
</dbReference>
<dbReference type="CDD" id="cd00075">
    <property type="entry name" value="HATPase"/>
    <property type="match status" value="1"/>
</dbReference>
<comment type="caution">
    <text evidence="6">The sequence shown here is derived from an EMBL/GenBank/DDBJ whole genome shotgun (WGS) entry which is preliminary data.</text>
</comment>
<accession>A0ABU1EV37</accession>
<evidence type="ECO:0000259" key="5">
    <source>
        <dbReference type="PROSITE" id="PS50109"/>
    </source>
</evidence>
<dbReference type="SUPFAM" id="SSF55874">
    <property type="entry name" value="ATPase domain of HSP90 chaperone/DNA topoisomerase II/histidine kinase"/>
    <property type="match status" value="1"/>
</dbReference>
<dbReference type="PANTHER" id="PTHR43047">
    <property type="entry name" value="TWO-COMPONENT HISTIDINE PROTEIN KINASE"/>
    <property type="match status" value="1"/>
</dbReference>
<dbReference type="PRINTS" id="PR00344">
    <property type="entry name" value="BCTRLSENSOR"/>
</dbReference>
<comment type="catalytic activity">
    <reaction evidence="1">
        <text>ATP + protein L-histidine = ADP + protein N-phospho-L-histidine.</text>
        <dbReference type="EC" id="2.7.13.3"/>
    </reaction>
</comment>
<dbReference type="EC" id="2.7.13.3" evidence="2"/>
<dbReference type="Gene3D" id="3.30.565.10">
    <property type="entry name" value="Histidine kinase-like ATPase, C-terminal domain"/>
    <property type="match status" value="1"/>
</dbReference>
<proteinExistence type="predicted"/>
<evidence type="ECO:0000256" key="2">
    <source>
        <dbReference type="ARBA" id="ARBA00012438"/>
    </source>
</evidence>
<evidence type="ECO:0000313" key="6">
    <source>
        <dbReference type="EMBL" id="MDR5592058.1"/>
    </source>
</evidence>
<dbReference type="PROSITE" id="PS50109">
    <property type="entry name" value="HIS_KIN"/>
    <property type="match status" value="1"/>
</dbReference>
<dbReference type="SMART" id="SM00387">
    <property type="entry name" value="HATPase_c"/>
    <property type="match status" value="1"/>
</dbReference>
<dbReference type="InterPro" id="IPR005467">
    <property type="entry name" value="His_kinase_dom"/>
</dbReference>
<dbReference type="InterPro" id="IPR036890">
    <property type="entry name" value="HATPase_C_sf"/>
</dbReference>
<gene>
    <name evidence="6" type="ORF">RE431_15555</name>
</gene>
<dbReference type="GO" id="GO:0016301">
    <property type="term" value="F:kinase activity"/>
    <property type="evidence" value="ECO:0007669"/>
    <property type="project" value="UniProtKB-KW"/>
</dbReference>
<reference evidence="7" key="1">
    <citation type="submission" date="2023-07" db="EMBL/GenBank/DDBJ databases">
        <title>Christiangramia sp. SM2212., a novel bacterium of the family Flavobacteriaceae isolated from the sea sediment.</title>
        <authorList>
            <person name="Wang J."/>
            <person name="Zhang X."/>
        </authorList>
    </citation>
    <scope>NUCLEOTIDE SEQUENCE [LARGE SCALE GENOMIC DNA]</scope>
    <source>
        <strain evidence="7">SM2212</strain>
    </source>
</reference>
<dbReference type="Proteomes" id="UP001257234">
    <property type="component" value="Unassembled WGS sequence"/>
</dbReference>
<name>A0ABU1EV37_9FLAO</name>
<evidence type="ECO:0000256" key="3">
    <source>
        <dbReference type="ARBA" id="ARBA00022679"/>
    </source>
</evidence>
<evidence type="ECO:0000256" key="4">
    <source>
        <dbReference type="ARBA" id="ARBA00022777"/>
    </source>
</evidence>
<keyword evidence="3" id="KW-0808">Transferase</keyword>
<evidence type="ECO:0000313" key="7">
    <source>
        <dbReference type="Proteomes" id="UP001257234"/>
    </source>
</evidence>